<protein>
    <submittedName>
        <fullName evidence="1">Phage gp6-like head-tail connector protein</fullName>
    </submittedName>
</protein>
<comment type="caution">
    <text evidence="1">The sequence shown here is derived from an EMBL/GenBank/DDBJ whole genome shotgun (WGS) entry which is preliminary data.</text>
</comment>
<dbReference type="CDD" id="cd08054">
    <property type="entry name" value="gp6"/>
    <property type="match status" value="1"/>
</dbReference>
<name>A0ABS0Q8P3_9BACT</name>
<proteinExistence type="predicted"/>
<keyword evidence="2" id="KW-1185">Reference proteome</keyword>
<sequence>MALPITLNDAKAQCRIPLADTAEDALLQSYLVVAGAMFEQLSKRSFDATGDEELTANELAIAGQWLLLMVAHFYETRQPVITDVRAVTVEVPKTLDFLMDLIRVPTL</sequence>
<organism evidence="1 2">
    <name type="scientific">Hymenobacter negativus</name>
    <dbReference type="NCBI Taxonomy" id="2795026"/>
    <lineage>
        <taxon>Bacteria</taxon>
        <taxon>Pseudomonadati</taxon>
        <taxon>Bacteroidota</taxon>
        <taxon>Cytophagia</taxon>
        <taxon>Cytophagales</taxon>
        <taxon>Hymenobacteraceae</taxon>
        <taxon>Hymenobacter</taxon>
    </lineage>
</organism>
<dbReference type="Proteomes" id="UP000625631">
    <property type="component" value="Unassembled WGS sequence"/>
</dbReference>
<evidence type="ECO:0000313" key="2">
    <source>
        <dbReference type="Proteomes" id="UP000625631"/>
    </source>
</evidence>
<dbReference type="EMBL" id="JAEDAE010000005">
    <property type="protein sequence ID" value="MBH8558990.1"/>
    <property type="molecule type" value="Genomic_DNA"/>
</dbReference>
<dbReference type="RefSeq" id="WP_198075841.1">
    <property type="nucleotide sequence ID" value="NZ_JAEDAE010000005.1"/>
</dbReference>
<dbReference type="NCBIfam" id="TIGR01560">
    <property type="entry name" value="put_DNA_pack"/>
    <property type="match status" value="1"/>
</dbReference>
<evidence type="ECO:0000313" key="1">
    <source>
        <dbReference type="EMBL" id="MBH8558990.1"/>
    </source>
</evidence>
<dbReference type="InterPro" id="IPR021146">
    <property type="entry name" value="Phage_gp6-like_head-tail"/>
</dbReference>
<dbReference type="Pfam" id="PF05135">
    <property type="entry name" value="Phage_connect_1"/>
    <property type="match status" value="1"/>
</dbReference>
<dbReference type="InterPro" id="IPR006450">
    <property type="entry name" value="Phage_HK97_gp6-like"/>
</dbReference>
<dbReference type="Gene3D" id="1.10.3230.30">
    <property type="entry name" value="Phage gp6-like head-tail connector protein"/>
    <property type="match status" value="1"/>
</dbReference>
<accession>A0ABS0Q8P3</accession>
<gene>
    <name evidence="1" type="ORF">I7X13_13070</name>
</gene>
<reference evidence="1 2" key="1">
    <citation type="submission" date="2020-12" db="EMBL/GenBank/DDBJ databases">
        <title>Hymenobacter sp.</title>
        <authorList>
            <person name="Kim M.K."/>
        </authorList>
    </citation>
    <scope>NUCLEOTIDE SEQUENCE [LARGE SCALE GENOMIC DNA]</scope>
    <source>
        <strain evidence="1 2">BT442</strain>
    </source>
</reference>